<dbReference type="AlphaFoldDB" id="A0A8K0DSW0"/>
<accession>A0A8K0DSW0</accession>
<keyword evidence="1" id="KW-0175">Coiled coil</keyword>
<protein>
    <submittedName>
        <fullName evidence="2">Uncharacterized protein</fullName>
    </submittedName>
</protein>
<dbReference type="EMBL" id="VTPC01000416">
    <property type="protein sequence ID" value="KAF2905860.1"/>
    <property type="molecule type" value="Genomic_DNA"/>
</dbReference>
<name>A0A8K0DSW0_IGNLU</name>
<gene>
    <name evidence="2" type="ORF">ILUMI_00316</name>
</gene>
<sequence>MIRILWKEYVTDLLGTREDAQLVKGNQELITDSVTKEEMRAALEKMMLDKAAVHDDDINKEWNNIAKTIQRAAEEALCKRPRINKKKRLKIRNKKLEKVINQKKVAYQKYLQNRSVQTYNEHKKKRNVTKLKIQQSHRESWKKWTKKLEHDLHTRQAFEYRAIANVNKDEKDKARINNIKEEELLKHCKKLWYDNQYQNQEDLEESDIQKVDDLTIEELNHALTIKQKSKSPGKRWY</sequence>
<feature type="coiled-coil region" evidence="1">
    <location>
        <begin position="86"/>
        <end position="113"/>
    </location>
</feature>
<evidence type="ECO:0000256" key="1">
    <source>
        <dbReference type="SAM" id="Coils"/>
    </source>
</evidence>
<reference evidence="2" key="1">
    <citation type="submission" date="2019-08" db="EMBL/GenBank/DDBJ databases">
        <title>The genome of the North American firefly Photinus pyralis.</title>
        <authorList>
            <consortium name="Photinus pyralis genome working group"/>
            <person name="Fallon T.R."/>
            <person name="Sander Lower S.E."/>
            <person name="Weng J.-K."/>
        </authorList>
    </citation>
    <scope>NUCLEOTIDE SEQUENCE</scope>
    <source>
        <strain evidence="2">TRF0915ILg1</strain>
        <tissue evidence="2">Whole body</tissue>
    </source>
</reference>
<evidence type="ECO:0000313" key="3">
    <source>
        <dbReference type="Proteomes" id="UP000801492"/>
    </source>
</evidence>
<comment type="caution">
    <text evidence="2">The sequence shown here is derived from an EMBL/GenBank/DDBJ whole genome shotgun (WGS) entry which is preliminary data.</text>
</comment>
<proteinExistence type="predicted"/>
<evidence type="ECO:0000313" key="2">
    <source>
        <dbReference type="EMBL" id="KAF2905860.1"/>
    </source>
</evidence>
<keyword evidence="3" id="KW-1185">Reference proteome</keyword>
<dbReference type="Proteomes" id="UP000801492">
    <property type="component" value="Unassembled WGS sequence"/>
</dbReference>
<organism evidence="2 3">
    <name type="scientific">Ignelater luminosus</name>
    <name type="common">Cucubano</name>
    <name type="synonym">Pyrophorus luminosus</name>
    <dbReference type="NCBI Taxonomy" id="2038154"/>
    <lineage>
        <taxon>Eukaryota</taxon>
        <taxon>Metazoa</taxon>
        <taxon>Ecdysozoa</taxon>
        <taxon>Arthropoda</taxon>
        <taxon>Hexapoda</taxon>
        <taxon>Insecta</taxon>
        <taxon>Pterygota</taxon>
        <taxon>Neoptera</taxon>
        <taxon>Endopterygota</taxon>
        <taxon>Coleoptera</taxon>
        <taxon>Polyphaga</taxon>
        <taxon>Elateriformia</taxon>
        <taxon>Elateroidea</taxon>
        <taxon>Elateridae</taxon>
        <taxon>Agrypninae</taxon>
        <taxon>Pyrophorini</taxon>
        <taxon>Ignelater</taxon>
    </lineage>
</organism>